<reference evidence="3 4" key="1">
    <citation type="submission" date="2016-03" db="EMBL/GenBank/DDBJ databases">
        <authorList>
            <person name="Ploux O."/>
        </authorList>
    </citation>
    <scope>NUCLEOTIDE SEQUENCE [LARGE SCALE GENOMIC DNA]</scope>
    <source>
        <strain evidence="3 4">UAMH 11012</strain>
    </source>
</reference>
<dbReference type="STRING" id="576137.A0A1L7XU85"/>
<keyword evidence="2" id="KW-0732">Signal</keyword>
<gene>
    <name evidence="3" type="ORF">PAC_18493</name>
</gene>
<dbReference type="Proteomes" id="UP000184330">
    <property type="component" value="Unassembled WGS sequence"/>
</dbReference>
<feature type="compositionally biased region" description="Low complexity" evidence="1">
    <location>
        <begin position="341"/>
        <end position="449"/>
    </location>
</feature>
<evidence type="ECO:0000313" key="4">
    <source>
        <dbReference type="Proteomes" id="UP000184330"/>
    </source>
</evidence>
<protein>
    <submittedName>
        <fullName evidence="3">Uncharacterized protein</fullName>
    </submittedName>
</protein>
<evidence type="ECO:0000256" key="1">
    <source>
        <dbReference type="SAM" id="MobiDB-lite"/>
    </source>
</evidence>
<evidence type="ECO:0000313" key="3">
    <source>
        <dbReference type="EMBL" id="CZR68594.1"/>
    </source>
</evidence>
<feature type="region of interest" description="Disordered" evidence="1">
    <location>
        <begin position="298"/>
        <end position="457"/>
    </location>
</feature>
<proteinExistence type="predicted"/>
<evidence type="ECO:0000256" key="2">
    <source>
        <dbReference type="SAM" id="SignalP"/>
    </source>
</evidence>
<organism evidence="3 4">
    <name type="scientific">Phialocephala subalpina</name>
    <dbReference type="NCBI Taxonomy" id="576137"/>
    <lineage>
        <taxon>Eukaryota</taxon>
        <taxon>Fungi</taxon>
        <taxon>Dikarya</taxon>
        <taxon>Ascomycota</taxon>
        <taxon>Pezizomycotina</taxon>
        <taxon>Leotiomycetes</taxon>
        <taxon>Helotiales</taxon>
        <taxon>Mollisiaceae</taxon>
        <taxon>Phialocephala</taxon>
        <taxon>Phialocephala fortinii species complex</taxon>
    </lineage>
</organism>
<dbReference type="AlphaFoldDB" id="A0A1L7XU85"/>
<feature type="compositionally biased region" description="Low complexity" evidence="1">
    <location>
        <begin position="318"/>
        <end position="333"/>
    </location>
</feature>
<feature type="chain" id="PRO_5012408562" evidence="2">
    <location>
        <begin position="24"/>
        <end position="598"/>
    </location>
</feature>
<feature type="signal peptide" evidence="2">
    <location>
        <begin position="1"/>
        <end position="23"/>
    </location>
</feature>
<dbReference type="EMBL" id="FJOG01000057">
    <property type="protein sequence ID" value="CZR68594.1"/>
    <property type="molecule type" value="Genomic_DNA"/>
</dbReference>
<accession>A0A1L7XU85</accession>
<sequence length="598" mass="61957">MPVMQLYLTFVLVSLRLSYPVIAQSQNVQFGQVSNLNGDMQLNSLTFPDNSKIETFSQTQRQILVNQNPAPVPASHVMGSTGQPFIQLSQNSLTISTNNATDLVGAQIEMPINAAMLQQMNITPDNTFVAMLSPNRQAWIIMEGQKSVNTTDNTVRMVKMNSIDGEYMAVGRQTVETSNVLSPFGGAQQQSVNITGSGIQEIEYQDGFRMSIMASKPMTINTDVVNGVSTSMLNGAAMPVNNYRYLVTTNLAGVMTDLNQMMAVVQLPLNANRLMTMAQSMGAGPNDTISLGISQRSVIQNPGGATGGNLSPQKRQKAASSKVASKVSTTSSAEAEDATDATETTDASADTAETAASATSKSVKTASAKAAGAKASKTSSSAATEATADSADPATNATSTSNATSTDAGVSAGSAAPDTSASADPAASSPSSSSAAATTPAPASGQQPANTSPQNPAATQLLLSPTFTPVSARTVLDMTNGRVAVTVSQLDGEFIVTMGKAGAQNTAQASPGQLGPNGASSTVRRQSTQAQSQTGLLVSMTELRTLAQMQANGGMLQVMAMMDEMKSQSGQASSSDSLIDSLGLRHRRSGPVRMPYTV</sequence>
<name>A0A1L7XU85_9HELO</name>
<keyword evidence="4" id="KW-1185">Reference proteome</keyword>
<dbReference type="OrthoDB" id="6513042at2759"/>